<dbReference type="SMART" id="SM00233">
    <property type="entry name" value="PH"/>
    <property type="match status" value="1"/>
</dbReference>
<evidence type="ECO:0000313" key="4">
    <source>
        <dbReference type="EMBL" id="CAI5732037.1"/>
    </source>
</evidence>
<sequence length="926" mass="102146">MTRPSLLHATSAPPMSARDAAYWLAVASTCSFLRTTSASTAATASSTRRLDASSRLSHQHSHSRYSHIYSHSHCSQSRPIDRQCHAVVVAEEVFEHQRYQMIVGWGSSGHLLPLDPDKYVRVVRRPLPRRHLRPGQRGRTSDKEADEEGREKRREADEEGREERRGAAEEGRDAAAADASKVLLEWVPSSTFPDIALPDVVERVGDAFAARGVKLRSRSAASAMRDCQDVASSTGTGTAAGGTSGSPVRWEWTSPWHLDIPADSPQNAVDGWQYASSFAQLGPRPSLRSRGVSIDATSPARLHARGNTSPSFSDRAAGKRLRVRRRKWVRFRRVCSTRSGWTAGVPASAFDDAFLDSMSGWLRKRGHVRKNWKARYFVLDKSVLRYYTDASCTKLKGEVLLFHPQTRVHYVDVHVAGGRDAAFAIQVGPEYTLLLQAAQLCDRENWMYCIEDALLCRDSYYTQSRASGRGPYFDLRESVAQRRLLSAEAMALDGSSFHDAMCGISHVREGAASCELSDTDDLHDESSYGRRTAQQGYRSTNNSDVLKLWASLHAKPGGLLTAVSSASPTMRSLLGVCDRLFASPAMHAHIGSFLAMFRQKYDHSAASSVAAMSASAWTRLSEPWTPVEGSGYGTDSEQDLRESSLGSSPHELHSVTTLQDARSLLALKNYRFFLERSLGLIMDHLSDAVDVGSDRTLGQAPNDAKCAPTDDEWALVRRAALCKLERRTFIPLQEIIYQLLGDDMGSRRGKRQEEERFERLRASVAVQTQCFLDVQPAQQSPSDWKSAIALMDSMDNYSLPSEKAAVLVEVARCIYETNAREHDYEADSARGSSKQQQTPSTPMSADDFLPIFIFVLARCHLRSVIVTRHLISETMITALMMGETGYYATMLEAAIGYIAAFGGTVTAGDLVSRSSGRSAVTASSGF</sequence>
<dbReference type="AlphaFoldDB" id="A0AAV0U581"/>
<dbReference type="Gene3D" id="2.30.29.30">
    <property type="entry name" value="Pleckstrin-homology domain (PH domain)/Phosphotyrosine-binding domain (PTB)"/>
    <property type="match status" value="1"/>
</dbReference>
<dbReference type="EMBL" id="CANTFL010001133">
    <property type="protein sequence ID" value="CAI5732037.1"/>
    <property type="molecule type" value="Genomic_DNA"/>
</dbReference>
<evidence type="ECO:0000313" key="5">
    <source>
        <dbReference type="Proteomes" id="UP001162031"/>
    </source>
</evidence>
<dbReference type="InterPro" id="IPR003123">
    <property type="entry name" value="VPS9"/>
</dbReference>
<comment type="caution">
    <text evidence="4">The sequence shown here is derived from an EMBL/GenBank/DDBJ whole genome shotgun (WGS) entry which is preliminary data.</text>
</comment>
<feature type="domain" description="VPS9" evidence="3">
    <location>
        <begin position="751"/>
        <end position="907"/>
    </location>
</feature>
<protein>
    <recommendedName>
        <fullName evidence="6">PH domain-containing protein</fullName>
    </recommendedName>
</protein>
<dbReference type="PROSITE" id="PS51205">
    <property type="entry name" value="VPS9"/>
    <property type="match status" value="1"/>
</dbReference>
<dbReference type="PROSITE" id="PS50003">
    <property type="entry name" value="PH_DOMAIN"/>
    <property type="match status" value="1"/>
</dbReference>
<dbReference type="InterPro" id="IPR011993">
    <property type="entry name" value="PH-like_dom_sf"/>
</dbReference>
<evidence type="ECO:0008006" key="6">
    <source>
        <dbReference type="Google" id="ProtNLM"/>
    </source>
</evidence>
<organism evidence="4 5">
    <name type="scientific">Hyaloperonospora brassicae</name>
    <name type="common">Brassica downy mildew</name>
    <name type="synonym">Peronospora brassicae</name>
    <dbReference type="NCBI Taxonomy" id="162125"/>
    <lineage>
        <taxon>Eukaryota</taxon>
        <taxon>Sar</taxon>
        <taxon>Stramenopiles</taxon>
        <taxon>Oomycota</taxon>
        <taxon>Peronosporomycetes</taxon>
        <taxon>Peronosporales</taxon>
        <taxon>Peronosporaceae</taxon>
        <taxon>Hyaloperonospora</taxon>
    </lineage>
</organism>
<dbReference type="GO" id="GO:0030139">
    <property type="term" value="C:endocytic vesicle"/>
    <property type="evidence" value="ECO:0007669"/>
    <property type="project" value="TreeGrafter"/>
</dbReference>
<gene>
    <name evidence="4" type="ORF">HBR001_LOCUS5395</name>
</gene>
<dbReference type="GO" id="GO:0031267">
    <property type="term" value="F:small GTPase binding"/>
    <property type="evidence" value="ECO:0007669"/>
    <property type="project" value="TreeGrafter"/>
</dbReference>
<dbReference type="GO" id="GO:0005829">
    <property type="term" value="C:cytosol"/>
    <property type="evidence" value="ECO:0007669"/>
    <property type="project" value="TreeGrafter"/>
</dbReference>
<evidence type="ECO:0000259" key="2">
    <source>
        <dbReference type="PROSITE" id="PS50003"/>
    </source>
</evidence>
<keyword evidence="5" id="KW-1185">Reference proteome</keyword>
<dbReference type="PANTHER" id="PTHR23101">
    <property type="entry name" value="RAB GDP/GTP EXCHANGE FACTOR"/>
    <property type="match status" value="1"/>
</dbReference>
<feature type="region of interest" description="Disordered" evidence="1">
    <location>
        <begin position="125"/>
        <end position="174"/>
    </location>
</feature>
<dbReference type="GO" id="GO:0005085">
    <property type="term" value="F:guanyl-nucleotide exchange factor activity"/>
    <property type="evidence" value="ECO:0007669"/>
    <property type="project" value="InterPro"/>
</dbReference>
<dbReference type="PANTHER" id="PTHR23101:SF25">
    <property type="entry name" value="GTPASE-ACTIVATING PROTEIN AND VPS9 DOMAIN-CONTAINING PROTEIN 1"/>
    <property type="match status" value="1"/>
</dbReference>
<dbReference type="Proteomes" id="UP001162031">
    <property type="component" value="Unassembled WGS sequence"/>
</dbReference>
<dbReference type="Pfam" id="PF00169">
    <property type="entry name" value="PH"/>
    <property type="match status" value="1"/>
</dbReference>
<dbReference type="InterPro" id="IPR001849">
    <property type="entry name" value="PH_domain"/>
</dbReference>
<dbReference type="InterPro" id="IPR045046">
    <property type="entry name" value="Vps9-like"/>
</dbReference>
<feature type="compositionally biased region" description="Basic and acidic residues" evidence="1">
    <location>
        <begin position="139"/>
        <end position="174"/>
    </location>
</feature>
<evidence type="ECO:0000259" key="3">
    <source>
        <dbReference type="PROSITE" id="PS51205"/>
    </source>
</evidence>
<feature type="region of interest" description="Disordered" evidence="1">
    <location>
        <begin position="628"/>
        <end position="652"/>
    </location>
</feature>
<feature type="region of interest" description="Disordered" evidence="1">
    <location>
        <begin position="43"/>
        <end position="70"/>
    </location>
</feature>
<dbReference type="Pfam" id="PF02204">
    <property type="entry name" value="VPS9"/>
    <property type="match status" value="1"/>
</dbReference>
<proteinExistence type="predicted"/>
<accession>A0AAV0U581</accession>
<dbReference type="SUPFAM" id="SSF50729">
    <property type="entry name" value="PH domain-like"/>
    <property type="match status" value="1"/>
</dbReference>
<dbReference type="Gene3D" id="1.20.1050.80">
    <property type="entry name" value="VPS9 domain"/>
    <property type="match status" value="1"/>
</dbReference>
<dbReference type="GO" id="GO:0016192">
    <property type="term" value="P:vesicle-mediated transport"/>
    <property type="evidence" value="ECO:0007669"/>
    <property type="project" value="InterPro"/>
</dbReference>
<reference evidence="4" key="1">
    <citation type="submission" date="2022-12" db="EMBL/GenBank/DDBJ databases">
        <authorList>
            <person name="Webb A."/>
        </authorList>
    </citation>
    <scope>NUCLEOTIDE SEQUENCE</scope>
    <source>
        <strain evidence="4">Hp1</strain>
    </source>
</reference>
<feature type="compositionally biased region" description="Basic residues" evidence="1">
    <location>
        <begin position="125"/>
        <end position="136"/>
    </location>
</feature>
<dbReference type="SUPFAM" id="SSF109993">
    <property type="entry name" value="VPS9 domain"/>
    <property type="match status" value="1"/>
</dbReference>
<dbReference type="SMART" id="SM00167">
    <property type="entry name" value="VPS9"/>
    <property type="match status" value="1"/>
</dbReference>
<feature type="domain" description="PH" evidence="2">
    <location>
        <begin position="355"/>
        <end position="455"/>
    </location>
</feature>
<dbReference type="InterPro" id="IPR037191">
    <property type="entry name" value="VPS9_dom_sf"/>
</dbReference>
<evidence type="ECO:0000256" key="1">
    <source>
        <dbReference type="SAM" id="MobiDB-lite"/>
    </source>
</evidence>
<name>A0AAV0U581_HYABA</name>